<keyword evidence="2" id="KW-1185">Reference proteome</keyword>
<gene>
    <name evidence="1" type="ORF">RR46_10644</name>
</gene>
<evidence type="ECO:0000313" key="1">
    <source>
        <dbReference type="EMBL" id="KPI93384.1"/>
    </source>
</evidence>
<sequence>MTREARTVTSTTTTEDRRRYYKRIFSIAAGPAAEDLRFGACGPPHAIAFIAPLAIMIERMTGIKSGRAESRG</sequence>
<name>A0A194PKX6_PAPXU</name>
<proteinExistence type="predicted"/>
<accession>A0A194PKX6</accession>
<protein>
    <submittedName>
        <fullName evidence="1">Uncharacterized protein</fullName>
    </submittedName>
</protein>
<dbReference type="AlphaFoldDB" id="A0A194PKX6"/>
<dbReference type="Proteomes" id="UP000053268">
    <property type="component" value="Unassembled WGS sequence"/>
</dbReference>
<organism evidence="1 2">
    <name type="scientific">Papilio xuthus</name>
    <name type="common">Asian swallowtail butterfly</name>
    <dbReference type="NCBI Taxonomy" id="66420"/>
    <lineage>
        <taxon>Eukaryota</taxon>
        <taxon>Metazoa</taxon>
        <taxon>Ecdysozoa</taxon>
        <taxon>Arthropoda</taxon>
        <taxon>Hexapoda</taxon>
        <taxon>Insecta</taxon>
        <taxon>Pterygota</taxon>
        <taxon>Neoptera</taxon>
        <taxon>Endopterygota</taxon>
        <taxon>Lepidoptera</taxon>
        <taxon>Glossata</taxon>
        <taxon>Ditrysia</taxon>
        <taxon>Papilionoidea</taxon>
        <taxon>Papilionidae</taxon>
        <taxon>Papilioninae</taxon>
        <taxon>Papilio</taxon>
    </lineage>
</organism>
<reference evidence="1 2" key="1">
    <citation type="journal article" date="2015" name="Nat. Commun.">
        <title>Outbred genome sequencing and CRISPR/Cas9 gene editing in butterflies.</title>
        <authorList>
            <person name="Li X."/>
            <person name="Fan D."/>
            <person name="Zhang W."/>
            <person name="Liu G."/>
            <person name="Zhang L."/>
            <person name="Zhao L."/>
            <person name="Fang X."/>
            <person name="Chen L."/>
            <person name="Dong Y."/>
            <person name="Chen Y."/>
            <person name="Ding Y."/>
            <person name="Zhao R."/>
            <person name="Feng M."/>
            <person name="Zhu Y."/>
            <person name="Feng Y."/>
            <person name="Jiang X."/>
            <person name="Zhu D."/>
            <person name="Xiang H."/>
            <person name="Feng X."/>
            <person name="Li S."/>
            <person name="Wang J."/>
            <person name="Zhang G."/>
            <person name="Kronforst M.R."/>
            <person name="Wang W."/>
        </authorList>
    </citation>
    <scope>NUCLEOTIDE SEQUENCE [LARGE SCALE GENOMIC DNA]</scope>
    <source>
        <strain evidence="1">Ya'a_city_454_Px</strain>
        <tissue evidence="1">Whole body</tissue>
    </source>
</reference>
<dbReference type="EMBL" id="KQ459602">
    <property type="protein sequence ID" value="KPI93384.1"/>
    <property type="molecule type" value="Genomic_DNA"/>
</dbReference>
<evidence type="ECO:0000313" key="2">
    <source>
        <dbReference type="Proteomes" id="UP000053268"/>
    </source>
</evidence>